<evidence type="ECO:0000313" key="3">
    <source>
        <dbReference type="Proteomes" id="UP001141166"/>
    </source>
</evidence>
<dbReference type="Proteomes" id="UP001141166">
    <property type="component" value="Unassembled WGS sequence"/>
</dbReference>
<name>A0A9X3XS89_ENTFC</name>
<feature type="transmembrane region" description="Helical" evidence="1">
    <location>
        <begin position="116"/>
        <end position="134"/>
    </location>
</feature>
<reference evidence="2" key="1">
    <citation type="submission" date="2022-05" db="EMBL/GenBank/DDBJ databases">
        <title>Draft genome sequences of Clostridium perfringens strains isolated from Peru.</title>
        <authorList>
            <person name="Hurtado R."/>
            <person name="Lima L."/>
            <person name="Sousa T."/>
            <person name="Jaiswal A.K."/>
            <person name="Tiwari S."/>
            <person name="Maturrano L."/>
            <person name="Brenig B."/>
            <person name="Azevedo V."/>
        </authorList>
    </citation>
    <scope>NUCLEOTIDE SEQUENCE</scope>
    <source>
        <strain evidence="2">CP4</strain>
    </source>
</reference>
<keyword evidence="1" id="KW-1133">Transmembrane helix</keyword>
<sequence length="253" mass="29534">MDWKWQYQFLVIRKWLLAFFKLSLTLDFFECGFFGWRQLLEFLIVHYKLSTDSQSILQESMEAIAPIFLLLFMVNCLLLMSGFPLRKIFTNVWGLFSRICGLGFLGLLVGNEKDLFTLPAISGFLISYSLYLLYRQYTRIQDEKLVMALQTEGIDLFDTNRCDGLKNKQLENKQQCFPTFLPAILLAKLELVERNVHAKYFSFFKIREVTTVTYKIKGSPYPLKITSDFQHVMPEAEDISVQAKEVEAGDYNE</sequence>
<accession>A0A9X3XS89</accession>
<evidence type="ECO:0000256" key="1">
    <source>
        <dbReference type="SAM" id="Phobius"/>
    </source>
</evidence>
<dbReference type="AlphaFoldDB" id="A0A9X3XS89"/>
<dbReference type="EMBL" id="JAMWMK010000012">
    <property type="protein sequence ID" value="MDC4248076.1"/>
    <property type="molecule type" value="Genomic_DNA"/>
</dbReference>
<gene>
    <name evidence="2" type="ORF">M3X98_08400</name>
</gene>
<organism evidence="2 3">
    <name type="scientific">Enterococcus faecium</name>
    <name type="common">Streptococcus faecium</name>
    <dbReference type="NCBI Taxonomy" id="1352"/>
    <lineage>
        <taxon>Bacteria</taxon>
        <taxon>Bacillati</taxon>
        <taxon>Bacillota</taxon>
        <taxon>Bacilli</taxon>
        <taxon>Lactobacillales</taxon>
        <taxon>Enterococcaceae</taxon>
        <taxon>Enterococcus</taxon>
    </lineage>
</organism>
<dbReference type="RefSeq" id="WP_272471397.1">
    <property type="nucleotide sequence ID" value="NZ_JAMWMK010000012.1"/>
</dbReference>
<protein>
    <submittedName>
        <fullName evidence="2">Uncharacterized protein</fullName>
    </submittedName>
</protein>
<keyword evidence="1" id="KW-0472">Membrane</keyword>
<proteinExistence type="predicted"/>
<evidence type="ECO:0000313" key="2">
    <source>
        <dbReference type="EMBL" id="MDC4248076.1"/>
    </source>
</evidence>
<feature type="transmembrane region" description="Helical" evidence="1">
    <location>
        <begin position="92"/>
        <end position="110"/>
    </location>
</feature>
<feature type="transmembrane region" description="Helical" evidence="1">
    <location>
        <begin position="63"/>
        <end position="80"/>
    </location>
</feature>
<keyword evidence="1" id="KW-0812">Transmembrane</keyword>
<comment type="caution">
    <text evidence="2">The sequence shown here is derived from an EMBL/GenBank/DDBJ whole genome shotgun (WGS) entry which is preliminary data.</text>
</comment>